<organism evidence="1 2">
    <name type="scientific">Vibrio ishigakensis</name>
    <dbReference type="NCBI Taxonomy" id="1481914"/>
    <lineage>
        <taxon>Bacteria</taxon>
        <taxon>Pseudomonadati</taxon>
        <taxon>Pseudomonadota</taxon>
        <taxon>Gammaproteobacteria</taxon>
        <taxon>Vibrionales</taxon>
        <taxon>Vibrionaceae</taxon>
        <taxon>Vibrio</taxon>
    </lineage>
</organism>
<gene>
    <name evidence="1" type="ORF">JCM19232_2689</name>
</gene>
<reference evidence="1 2" key="2">
    <citation type="submission" date="2015-01" db="EMBL/GenBank/DDBJ databases">
        <authorList>
            <consortium name="NBRP consortium"/>
            <person name="Sawabe T."/>
            <person name="Meirelles P."/>
            <person name="Feng G."/>
            <person name="Sayaka M."/>
            <person name="Hattori M."/>
            <person name="Ohkuma M."/>
        </authorList>
    </citation>
    <scope>NUCLEOTIDE SEQUENCE [LARGE SCALE GENOMIC DNA]</scope>
    <source>
        <strain evidence="1 2">JCM19232</strain>
    </source>
</reference>
<reference evidence="1 2" key="1">
    <citation type="submission" date="2015-01" db="EMBL/GenBank/DDBJ databases">
        <title>Vibrio sp. C5 JCM 19232 whole genome shotgun sequence.</title>
        <authorList>
            <person name="Sawabe T."/>
            <person name="Meirelles P."/>
            <person name="Feng G."/>
            <person name="Sayaka M."/>
            <person name="Hattori M."/>
            <person name="Ohkuma M."/>
        </authorList>
    </citation>
    <scope>NUCLEOTIDE SEQUENCE [LARGE SCALE GENOMIC DNA]</scope>
    <source>
        <strain evidence="1 2">JCM19232</strain>
    </source>
</reference>
<name>A0A0B8PLZ4_9VIBR</name>
<dbReference type="AlphaFoldDB" id="A0A0B8PLZ4"/>
<accession>A0A0B8PLZ4</accession>
<evidence type="ECO:0000313" key="2">
    <source>
        <dbReference type="Proteomes" id="UP000031670"/>
    </source>
</evidence>
<proteinExistence type="predicted"/>
<dbReference type="EMBL" id="BBSA01000009">
    <property type="protein sequence ID" value="GAM63709.1"/>
    <property type="molecule type" value="Genomic_DNA"/>
</dbReference>
<dbReference type="Proteomes" id="UP000031670">
    <property type="component" value="Unassembled WGS sequence"/>
</dbReference>
<sequence length="38" mass="4118">MLLFIHDSLLITAKRIACSLVKTGTDNRTAPFGGNTLK</sequence>
<comment type="caution">
    <text evidence="1">The sequence shown here is derived from an EMBL/GenBank/DDBJ whole genome shotgun (WGS) entry which is preliminary data.</text>
</comment>
<evidence type="ECO:0000313" key="1">
    <source>
        <dbReference type="EMBL" id="GAM63709.1"/>
    </source>
</evidence>
<protein>
    <submittedName>
        <fullName evidence="1">Uncharacterized protein</fullName>
    </submittedName>
</protein>